<proteinExistence type="predicted"/>
<evidence type="ECO:0000313" key="2">
    <source>
        <dbReference type="EMBL" id="CAB4273233.1"/>
    </source>
</evidence>
<dbReference type="AlphaFoldDB" id="A0A6J5UAI1"/>
<reference evidence="2 4" key="2">
    <citation type="submission" date="2020-05" db="EMBL/GenBank/DDBJ databases">
        <authorList>
            <person name="Campoy J."/>
            <person name="Schneeberger K."/>
            <person name="Spophaly S."/>
        </authorList>
    </citation>
    <scope>NUCLEOTIDE SEQUENCE [LARGE SCALE GENOMIC DNA]</scope>
    <source>
        <strain evidence="2">PruArmRojPasFocal</strain>
    </source>
</reference>
<feature type="region of interest" description="Disordered" evidence="1">
    <location>
        <begin position="33"/>
        <end position="66"/>
    </location>
</feature>
<dbReference type="EMBL" id="CAEKDK010000003">
    <property type="protein sequence ID" value="CAB4273233.1"/>
    <property type="molecule type" value="Genomic_DNA"/>
</dbReference>
<evidence type="ECO:0000313" key="5">
    <source>
        <dbReference type="Proteomes" id="UP000507245"/>
    </source>
</evidence>
<protein>
    <submittedName>
        <fullName evidence="2">Uncharacterized protein</fullName>
    </submittedName>
</protein>
<evidence type="ECO:0000313" key="4">
    <source>
        <dbReference type="Proteomes" id="UP000507222"/>
    </source>
</evidence>
<name>A0A6J5UAI1_PRUAR</name>
<accession>A0A6J5UAI1</accession>
<feature type="compositionally biased region" description="Basic and acidic residues" evidence="1">
    <location>
        <begin position="49"/>
        <end position="66"/>
    </location>
</feature>
<dbReference type="Proteomes" id="UP000507245">
    <property type="component" value="Unassembled WGS sequence"/>
</dbReference>
<dbReference type="EMBL" id="CAEKKB010000003">
    <property type="protein sequence ID" value="CAB4303734.1"/>
    <property type="molecule type" value="Genomic_DNA"/>
</dbReference>
<reference evidence="5" key="1">
    <citation type="journal article" date="2020" name="Genome Biol.">
        <title>Gamete binning: chromosome-level and haplotype-resolved genome assembly enabled by high-throughput single-cell sequencing of gamete genomes.</title>
        <authorList>
            <person name="Campoy J.A."/>
            <person name="Sun H."/>
            <person name="Goel M."/>
            <person name="Jiao W.-B."/>
            <person name="Folz-Donahue K."/>
            <person name="Wang N."/>
            <person name="Rubio M."/>
            <person name="Liu C."/>
            <person name="Kukat C."/>
            <person name="Ruiz D."/>
            <person name="Huettel B."/>
            <person name="Schneeberger K."/>
        </authorList>
    </citation>
    <scope>NUCLEOTIDE SEQUENCE [LARGE SCALE GENOMIC DNA]</scope>
    <source>
        <strain evidence="5">cv. Rojo Pasion</strain>
    </source>
</reference>
<organism evidence="2 4">
    <name type="scientific">Prunus armeniaca</name>
    <name type="common">Apricot</name>
    <name type="synonym">Armeniaca vulgaris</name>
    <dbReference type="NCBI Taxonomy" id="36596"/>
    <lineage>
        <taxon>Eukaryota</taxon>
        <taxon>Viridiplantae</taxon>
        <taxon>Streptophyta</taxon>
        <taxon>Embryophyta</taxon>
        <taxon>Tracheophyta</taxon>
        <taxon>Spermatophyta</taxon>
        <taxon>Magnoliopsida</taxon>
        <taxon>eudicotyledons</taxon>
        <taxon>Gunneridae</taxon>
        <taxon>Pentapetalae</taxon>
        <taxon>rosids</taxon>
        <taxon>fabids</taxon>
        <taxon>Rosales</taxon>
        <taxon>Rosaceae</taxon>
        <taxon>Amygdaloideae</taxon>
        <taxon>Amygdaleae</taxon>
        <taxon>Prunus</taxon>
    </lineage>
</organism>
<dbReference type="Proteomes" id="UP000507222">
    <property type="component" value="Unassembled WGS sequence"/>
</dbReference>
<sequence>MGWEGKAGKTREENKERDGGYYWLMKLHMTAADRDLKTGPPQSTHVAFKRTEPKDVSSRKESHPNI</sequence>
<gene>
    <name evidence="2" type="ORF">CURHAP_LOCUS20549</name>
    <name evidence="3" type="ORF">ORAREDHAP_LOCUS20298</name>
</gene>
<keyword evidence="5" id="KW-1185">Reference proteome</keyword>
<evidence type="ECO:0000256" key="1">
    <source>
        <dbReference type="SAM" id="MobiDB-lite"/>
    </source>
</evidence>
<evidence type="ECO:0000313" key="3">
    <source>
        <dbReference type="EMBL" id="CAB4303734.1"/>
    </source>
</evidence>